<accession>A0ACC3T236</accession>
<gene>
    <name evidence="1" type="ORF">V1525DRAFT_342680</name>
</gene>
<name>A0ACC3T236_LIPKO</name>
<keyword evidence="1" id="KW-0032">Aminotransferase</keyword>
<sequence length="518" mass="57710">MVLSALRHANRLAGRSVAVNALKRSAASGAFHSTPPADPVPPPTSASQSLAAYYFPNEPDLPRLLTSFPGPKSVEKLKSLDKVYDTHAAYMLCDYRNSVGNYIRDVDQNIYLDVYAQIASIALGYNNPVLAAAAQLPEMIDAIINRPALGNFPSMAWESILQDGLIAAAPNGLGKVWTGLSGSDANECAYKAAFIYHRSRQRGRSSDFSELERQTTMENASPGSPDLAILSFEKAFHGRLFGSLSTTRSNPIHKMDIPAFKWPKAPFPALKYPLDQHEAENRVEEDRCLSAIETILHEWESRISAVVVEPIQSEGGDNHATPYFFQQLRNLTKQHSVLLIVDEVQTGVGATGTFWAHEQWNLDTPPDMVTFSKKFQAAGYFYGNEELRPRLPFRQFNTWCGDASKAIIAREIVKEVHAHDLVARTSQVGRYVYDQLEELQRTFPHLMQNLRGKDRGTFIAWDATDLDTRNKFLNDMKAVGINIGGCGSHSVRLRPALVFEKKHADVFLDALEYVLKQS</sequence>
<keyword evidence="2" id="KW-1185">Reference proteome</keyword>
<comment type="caution">
    <text evidence="1">The sequence shown here is derived from an EMBL/GenBank/DDBJ whole genome shotgun (WGS) entry which is preliminary data.</text>
</comment>
<protein>
    <submittedName>
        <fullName evidence="1">Aminotransferase class-III-domain-containing protein</fullName>
    </submittedName>
</protein>
<evidence type="ECO:0000313" key="2">
    <source>
        <dbReference type="Proteomes" id="UP001433508"/>
    </source>
</evidence>
<organism evidence="1 2">
    <name type="scientific">Lipomyces kononenkoae</name>
    <name type="common">Yeast</name>
    <dbReference type="NCBI Taxonomy" id="34357"/>
    <lineage>
        <taxon>Eukaryota</taxon>
        <taxon>Fungi</taxon>
        <taxon>Dikarya</taxon>
        <taxon>Ascomycota</taxon>
        <taxon>Saccharomycotina</taxon>
        <taxon>Lipomycetes</taxon>
        <taxon>Lipomycetales</taxon>
        <taxon>Lipomycetaceae</taxon>
        <taxon>Lipomyces</taxon>
    </lineage>
</organism>
<dbReference type="Proteomes" id="UP001433508">
    <property type="component" value="Unassembled WGS sequence"/>
</dbReference>
<dbReference type="EMBL" id="MU971362">
    <property type="protein sequence ID" value="KAK9237976.1"/>
    <property type="molecule type" value="Genomic_DNA"/>
</dbReference>
<proteinExistence type="predicted"/>
<evidence type="ECO:0000313" key="1">
    <source>
        <dbReference type="EMBL" id="KAK9237976.1"/>
    </source>
</evidence>
<reference evidence="2" key="1">
    <citation type="journal article" date="2024" name="Front. Bioeng. Biotechnol.">
        <title>Genome-scale model development and genomic sequencing of the oleaginous clade Lipomyces.</title>
        <authorList>
            <person name="Czajka J.J."/>
            <person name="Han Y."/>
            <person name="Kim J."/>
            <person name="Mondo S.J."/>
            <person name="Hofstad B.A."/>
            <person name="Robles A."/>
            <person name="Haridas S."/>
            <person name="Riley R."/>
            <person name="LaButti K."/>
            <person name="Pangilinan J."/>
            <person name="Andreopoulos W."/>
            <person name="Lipzen A."/>
            <person name="Yan J."/>
            <person name="Wang M."/>
            <person name="Ng V."/>
            <person name="Grigoriev I.V."/>
            <person name="Spatafora J.W."/>
            <person name="Magnuson J.K."/>
            <person name="Baker S.E."/>
            <person name="Pomraning K.R."/>
        </authorList>
    </citation>
    <scope>NUCLEOTIDE SEQUENCE [LARGE SCALE GENOMIC DNA]</scope>
    <source>
        <strain evidence="2">CBS 7786</strain>
    </source>
</reference>
<keyword evidence="1" id="KW-0808">Transferase</keyword>